<evidence type="ECO:0000256" key="7">
    <source>
        <dbReference type="SAM" id="Phobius"/>
    </source>
</evidence>
<reference evidence="8 11" key="2">
    <citation type="submission" date="2020-07" db="EMBL/GenBank/DDBJ databases">
        <authorList>
            <person name="Khare M."/>
        </authorList>
    </citation>
    <scope>NUCLEOTIDE SEQUENCE [LARGE SCALE GENOMIC DNA]</scope>
    <source>
        <strain evidence="8 11">P8776</strain>
    </source>
</reference>
<evidence type="ECO:0000256" key="5">
    <source>
        <dbReference type="ARBA" id="ARBA00022989"/>
    </source>
</evidence>
<dbReference type="NCBIfam" id="NF006521">
    <property type="entry name" value="PRK08965.1-5"/>
    <property type="match status" value="1"/>
</dbReference>
<comment type="subcellular location">
    <subcellularLocation>
        <location evidence="1">Cell membrane</location>
        <topology evidence="1">Multi-pass membrane protein</topology>
    </subcellularLocation>
</comment>
<gene>
    <name evidence="9" type="ORF">EKI59_11325</name>
    <name evidence="8" type="ORF">H0H28_06460</name>
</gene>
<evidence type="ECO:0000313" key="8">
    <source>
        <dbReference type="EMBL" id="MBA4504972.1"/>
    </source>
</evidence>
<comment type="similarity">
    <text evidence="2">Belongs to the CPA3 antiporters (TC 2.A.63) subunit E family.</text>
</comment>
<dbReference type="RefSeq" id="WP_144317804.1">
    <property type="nucleotide sequence ID" value="NZ_CP038157.1"/>
</dbReference>
<protein>
    <submittedName>
        <fullName evidence="9">Na+/H+ antiporter subunit E</fullName>
    </submittedName>
</protein>
<sequence>MTGLRTRFHALFVLWLTIMWVLLMGEISIGNIVAGFLLGSAIVLFLPMPRVPRGNHGVRWTKLLTFILRWIADLMVASAKVAWLALRPQSPPKSAILQVPMRVSNDLILYLATCAYNLQPGGSVSDIDVANRIWTIHVLDANDVEREKDSVARLEQDMIEIFESKG</sequence>
<dbReference type="PANTHER" id="PTHR34584">
    <property type="entry name" value="NA(+)/H(+) ANTIPORTER SUBUNIT E1"/>
    <property type="match status" value="1"/>
</dbReference>
<dbReference type="InterPro" id="IPR002758">
    <property type="entry name" value="Cation_antiport_E"/>
</dbReference>
<evidence type="ECO:0000313" key="9">
    <source>
        <dbReference type="EMBL" id="TVS25811.1"/>
    </source>
</evidence>
<dbReference type="AlphaFoldDB" id="A0A6C1TUA3"/>
<proteinExistence type="inferred from homology"/>
<evidence type="ECO:0000256" key="2">
    <source>
        <dbReference type="ARBA" id="ARBA00006228"/>
    </source>
</evidence>
<dbReference type="Pfam" id="PF01899">
    <property type="entry name" value="MNHE"/>
    <property type="match status" value="1"/>
</dbReference>
<keyword evidence="11" id="KW-1185">Reference proteome</keyword>
<feature type="transmembrane region" description="Helical" evidence="7">
    <location>
        <begin position="29"/>
        <end position="46"/>
    </location>
</feature>
<keyword evidence="4 7" id="KW-0812">Transmembrane</keyword>
<dbReference type="GO" id="GO:0005886">
    <property type="term" value="C:plasma membrane"/>
    <property type="evidence" value="ECO:0007669"/>
    <property type="project" value="UniProtKB-SubCell"/>
</dbReference>
<dbReference type="Proteomes" id="UP000336646">
    <property type="component" value="Unassembled WGS sequence"/>
</dbReference>
<dbReference type="GeneID" id="74901781"/>
<evidence type="ECO:0000313" key="10">
    <source>
        <dbReference type="Proteomes" id="UP000336646"/>
    </source>
</evidence>
<dbReference type="EMBL" id="RXIR01000037">
    <property type="protein sequence ID" value="TVS25811.1"/>
    <property type="molecule type" value="Genomic_DNA"/>
</dbReference>
<keyword evidence="6 7" id="KW-0472">Membrane</keyword>
<reference evidence="9 10" key="1">
    <citation type="submission" date="2018-12" db="EMBL/GenBank/DDBJ databases">
        <title>Corynebacterium sanguinis sp. nov., a clinically-associated and environmental corynebacterium.</title>
        <authorList>
            <person name="Gonzales-Siles L."/>
            <person name="Jaen-Luchoro D."/>
            <person name="Cardew S."/>
            <person name="Inganas E."/>
            <person name="Ohlen M."/>
            <person name="Jensie-Markopolous S."/>
            <person name="Pinyeiro-Iglesias B."/>
            <person name="Molin K."/>
            <person name="Skovbjerg S."/>
            <person name="Svensson-Stadler L."/>
            <person name="Funke G."/>
            <person name="Moore E.R.B."/>
        </authorList>
    </citation>
    <scope>NUCLEOTIDE SEQUENCE [LARGE SCALE GENOMIC DNA]</scope>
    <source>
        <strain evidence="9 10">58734</strain>
    </source>
</reference>
<dbReference type="PANTHER" id="PTHR34584:SF1">
    <property type="entry name" value="NA(+)_H(+) ANTIPORTER SUBUNIT E1"/>
    <property type="match status" value="1"/>
</dbReference>
<evidence type="ECO:0000256" key="6">
    <source>
        <dbReference type="ARBA" id="ARBA00023136"/>
    </source>
</evidence>
<evidence type="ECO:0000256" key="4">
    <source>
        <dbReference type="ARBA" id="ARBA00022692"/>
    </source>
</evidence>
<evidence type="ECO:0000256" key="3">
    <source>
        <dbReference type="ARBA" id="ARBA00022475"/>
    </source>
</evidence>
<keyword evidence="5 7" id="KW-1133">Transmembrane helix</keyword>
<evidence type="ECO:0000313" key="11">
    <source>
        <dbReference type="Proteomes" id="UP000580709"/>
    </source>
</evidence>
<comment type="caution">
    <text evidence="9">The sequence shown here is derived from an EMBL/GenBank/DDBJ whole genome shotgun (WGS) entry which is preliminary data.</text>
</comment>
<name>A0A6C1TUA3_9CORY</name>
<accession>A0A6C1TUA3</accession>
<dbReference type="Proteomes" id="UP000580709">
    <property type="component" value="Unassembled WGS sequence"/>
</dbReference>
<dbReference type="EMBL" id="JACEOR010000243">
    <property type="protein sequence ID" value="MBA4504972.1"/>
    <property type="molecule type" value="Genomic_DNA"/>
</dbReference>
<organism evidence="9 10">
    <name type="scientific">Corynebacterium sanguinis</name>
    <dbReference type="NCBI Taxonomy" id="2594913"/>
    <lineage>
        <taxon>Bacteria</taxon>
        <taxon>Bacillati</taxon>
        <taxon>Actinomycetota</taxon>
        <taxon>Actinomycetes</taxon>
        <taxon>Mycobacteriales</taxon>
        <taxon>Corynebacteriaceae</taxon>
        <taxon>Corynebacterium</taxon>
    </lineage>
</organism>
<keyword evidence="3" id="KW-1003">Cell membrane</keyword>
<dbReference type="OrthoDB" id="3556991at2"/>
<dbReference type="GO" id="GO:0008324">
    <property type="term" value="F:monoatomic cation transmembrane transporter activity"/>
    <property type="evidence" value="ECO:0007669"/>
    <property type="project" value="InterPro"/>
</dbReference>
<evidence type="ECO:0000256" key="1">
    <source>
        <dbReference type="ARBA" id="ARBA00004651"/>
    </source>
</evidence>